<proteinExistence type="predicted"/>
<dbReference type="EMBL" id="JAINUG010000578">
    <property type="protein sequence ID" value="KAJ8366530.1"/>
    <property type="molecule type" value="Genomic_DNA"/>
</dbReference>
<dbReference type="AlphaFoldDB" id="A0AAD7VYW1"/>
<gene>
    <name evidence="1" type="ORF">AAFF_G00350840</name>
</gene>
<protein>
    <submittedName>
        <fullName evidence="1">Uncharacterized protein</fullName>
    </submittedName>
</protein>
<reference evidence="1" key="1">
    <citation type="journal article" date="2023" name="Science">
        <title>Genome structures resolve the early diversification of teleost fishes.</title>
        <authorList>
            <person name="Parey E."/>
            <person name="Louis A."/>
            <person name="Montfort J."/>
            <person name="Bouchez O."/>
            <person name="Roques C."/>
            <person name="Iampietro C."/>
            <person name="Lluch J."/>
            <person name="Castinel A."/>
            <person name="Donnadieu C."/>
            <person name="Desvignes T."/>
            <person name="Floi Bucao C."/>
            <person name="Jouanno E."/>
            <person name="Wen M."/>
            <person name="Mejri S."/>
            <person name="Dirks R."/>
            <person name="Jansen H."/>
            <person name="Henkel C."/>
            <person name="Chen W.J."/>
            <person name="Zahm M."/>
            <person name="Cabau C."/>
            <person name="Klopp C."/>
            <person name="Thompson A.W."/>
            <person name="Robinson-Rechavi M."/>
            <person name="Braasch I."/>
            <person name="Lecointre G."/>
            <person name="Bobe J."/>
            <person name="Postlethwait J.H."/>
            <person name="Berthelot C."/>
            <person name="Roest Crollius H."/>
            <person name="Guiguen Y."/>
        </authorList>
    </citation>
    <scope>NUCLEOTIDE SEQUENCE</scope>
    <source>
        <strain evidence="1">NC1722</strain>
    </source>
</reference>
<evidence type="ECO:0000313" key="1">
    <source>
        <dbReference type="EMBL" id="KAJ8366530.1"/>
    </source>
</evidence>
<keyword evidence="2" id="KW-1185">Reference proteome</keyword>
<evidence type="ECO:0000313" key="2">
    <source>
        <dbReference type="Proteomes" id="UP001221898"/>
    </source>
</evidence>
<dbReference type="Proteomes" id="UP001221898">
    <property type="component" value="Unassembled WGS sequence"/>
</dbReference>
<comment type="caution">
    <text evidence="1">The sequence shown here is derived from an EMBL/GenBank/DDBJ whole genome shotgun (WGS) entry which is preliminary data.</text>
</comment>
<name>A0AAD7VYW1_9TELE</name>
<sequence length="67" mass="7399">MGYACPYQNPTATTGHSVYDADISKPVRSRLCCPGVWSQMIPQVKKQDVAVLGWRGYTWSAIVRPVG</sequence>
<accession>A0AAD7VYW1</accession>
<organism evidence="1 2">
    <name type="scientific">Aldrovandia affinis</name>
    <dbReference type="NCBI Taxonomy" id="143900"/>
    <lineage>
        <taxon>Eukaryota</taxon>
        <taxon>Metazoa</taxon>
        <taxon>Chordata</taxon>
        <taxon>Craniata</taxon>
        <taxon>Vertebrata</taxon>
        <taxon>Euteleostomi</taxon>
        <taxon>Actinopterygii</taxon>
        <taxon>Neopterygii</taxon>
        <taxon>Teleostei</taxon>
        <taxon>Notacanthiformes</taxon>
        <taxon>Halosauridae</taxon>
        <taxon>Aldrovandia</taxon>
    </lineage>
</organism>